<feature type="chain" id="PRO_5026685785" evidence="17">
    <location>
        <begin position="21"/>
        <end position="1222"/>
    </location>
</feature>
<organism evidence="19 20">
    <name type="scientific">Sitophilus oryzae</name>
    <name type="common">Rice weevil</name>
    <name type="synonym">Curculio oryzae</name>
    <dbReference type="NCBI Taxonomy" id="7048"/>
    <lineage>
        <taxon>Eukaryota</taxon>
        <taxon>Metazoa</taxon>
        <taxon>Ecdysozoa</taxon>
        <taxon>Arthropoda</taxon>
        <taxon>Hexapoda</taxon>
        <taxon>Insecta</taxon>
        <taxon>Pterygota</taxon>
        <taxon>Neoptera</taxon>
        <taxon>Endopterygota</taxon>
        <taxon>Coleoptera</taxon>
        <taxon>Polyphaga</taxon>
        <taxon>Cucujiformia</taxon>
        <taxon>Curculionidae</taxon>
        <taxon>Dryophthorinae</taxon>
        <taxon>Sitophilus</taxon>
    </lineage>
</organism>
<evidence type="ECO:0000313" key="20">
    <source>
        <dbReference type="RefSeq" id="XP_030749451.1"/>
    </source>
</evidence>
<dbReference type="SUPFAM" id="SSF82866">
    <property type="entry name" value="Multidrug efflux transporter AcrB transmembrane domain"/>
    <property type="match status" value="2"/>
</dbReference>
<feature type="transmembrane region" description="Helical" evidence="16">
    <location>
        <begin position="272"/>
        <end position="294"/>
    </location>
</feature>
<evidence type="ECO:0000256" key="7">
    <source>
        <dbReference type="ARBA" id="ARBA00022989"/>
    </source>
</evidence>
<evidence type="ECO:0000256" key="10">
    <source>
        <dbReference type="ARBA" id="ARBA00023136"/>
    </source>
</evidence>
<dbReference type="InterPro" id="IPR000731">
    <property type="entry name" value="SSD"/>
</dbReference>
<keyword evidence="8" id="KW-0445">Lipid transport</keyword>
<dbReference type="PROSITE" id="PS50156">
    <property type="entry name" value="SSD"/>
    <property type="match status" value="1"/>
</dbReference>
<dbReference type="AlphaFoldDB" id="A0A6J2XE69"/>
<evidence type="ECO:0000256" key="16">
    <source>
        <dbReference type="SAM" id="Phobius"/>
    </source>
</evidence>
<reference evidence="20" key="1">
    <citation type="submission" date="2025-08" db="UniProtKB">
        <authorList>
            <consortium name="RefSeq"/>
        </authorList>
    </citation>
    <scope>IDENTIFICATION</scope>
</reference>
<evidence type="ECO:0000256" key="5">
    <source>
        <dbReference type="ARBA" id="ARBA00022692"/>
    </source>
</evidence>
<dbReference type="GO" id="GO:0005319">
    <property type="term" value="F:lipid transporter activity"/>
    <property type="evidence" value="ECO:0007669"/>
    <property type="project" value="InterPro"/>
</dbReference>
<dbReference type="GO" id="GO:0015918">
    <property type="term" value="P:sterol transport"/>
    <property type="evidence" value="ECO:0007669"/>
    <property type="project" value="TreeGrafter"/>
</dbReference>
<dbReference type="Proteomes" id="UP000504635">
    <property type="component" value="Unplaced"/>
</dbReference>
<dbReference type="OrthoDB" id="6510177at2759"/>
<comment type="similarity">
    <text evidence="2">Belongs to the patched family.</text>
</comment>
<keyword evidence="19" id="KW-1185">Reference proteome</keyword>
<feature type="signal peptide" evidence="17">
    <location>
        <begin position="1"/>
        <end position="20"/>
    </location>
</feature>
<dbReference type="InterPro" id="IPR004765">
    <property type="entry name" value="NPC1-like"/>
</dbReference>
<dbReference type="GeneID" id="115877438"/>
<feature type="transmembrane region" description="Helical" evidence="16">
    <location>
        <begin position="736"/>
        <end position="756"/>
    </location>
</feature>
<keyword evidence="11" id="KW-1015">Disulfide bond</keyword>
<keyword evidence="13" id="KW-0325">Glycoprotein</keyword>
<keyword evidence="4" id="KW-0153">Cholesterol metabolism</keyword>
<dbReference type="FunFam" id="1.20.1640.10:FF:000008">
    <property type="entry name" value="NPC intracellular cholesterol transporter 1"/>
    <property type="match status" value="1"/>
</dbReference>
<feature type="transmembrane region" description="Helical" evidence="16">
    <location>
        <begin position="600"/>
        <end position="622"/>
    </location>
</feature>
<dbReference type="GO" id="GO:0030299">
    <property type="term" value="P:intestinal cholesterol absorption"/>
    <property type="evidence" value="ECO:0007669"/>
    <property type="project" value="TreeGrafter"/>
</dbReference>
<evidence type="ECO:0000256" key="9">
    <source>
        <dbReference type="ARBA" id="ARBA00023098"/>
    </source>
</evidence>
<evidence type="ECO:0000256" key="12">
    <source>
        <dbReference type="ARBA" id="ARBA00023166"/>
    </source>
</evidence>
<dbReference type="Pfam" id="PF12349">
    <property type="entry name" value="Sterol-sensing"/>
    <property type="match status" value="1"/>
</dbReference>
<keyword evidence="3" id="KW-0813">Transport</keyword>
<evidence type="ECO:0000256" key="4">
    <source>
        <dbReference type="ARBA" id="ARBA00022548"/>
    </source>
</evidence>
<evidence type="ECO:0000256" key="6">
    <source>
        <dbReference type="ARBA" id="ARBA00022729"/>
    </source>
</evidence>
<dbReference type="GO" id="GO:0005886">
    <property type="term" value="C:plasma membrane"/>
    <property type="evidence" value="ECO:0007669"/>
    <property type="project" value="TreeGrafter"/>
</dbReference>
<dbReference type="Pfam" id="PF22314">
    <property type="entry name" value="NPC1_MLD"/>
    <property type="match status" value="1"/>
</dbReference>
<evidence type="ECO:0000256" key="3">
    <source>
        <dbReference type="ARBA" id="ARBA00022448"/>
    </source>
</evidence>
<dbReference type="GO" id="GO:0015485">
    <property type="term" value="F:cholesterol binding"/>
    <property type="evidence" value="ECO:0007669"/>
    <property type="project" value="TreeGrafter"/>
</dbReference>
<evidence type="ECO:0000256" key="8">
    <source>
        <dbReference type="ARBA" id="ARBA00023055"/>
    </source>
</evidence>
<dbReference type="PANTHER" id="PTHR45727">
    <property type="entry name" value="NPC INTRACELLULAR CHOLESTEROL TRANSPORTER 1"/>
    <property type="match status" value="1"/>
</dbReference>
<evidence type="ECO:0000256" key="1">
    <source>
        <dbReference type="ARBA" id="ARBA00004127"/>
    </source>
</evidence>
<gene>
    <name evidence="20" type="primary">LOC115877438</name>
</gene>
<evidence type="ECO:0000256" key="11">
    <source>
        <dbReference type="ARBA" id="ARBA00023157"/>
    </source>
</evidence>
<dbReference type="InterPro" id="IPR053958">
    <property type="entry name" value="HMGCR/SNAP/NPC1-like_SSD"/>
</dbReference>
<sequence length="1222" mass="136890">MDIYFVFFLLFLTQEWKVFAENPEPKCSFLHVCHIDSKGHGQNCVKETAPMAFNNSGDDSAAVKEKLREYCPFFFEGDSEDPIELCCDNEQINFMTDGFKNSAPFARCPTCVKNLQKFFCLVACSPYQYYMTSSYTTKTEQGKEYTDVVTISTPQETMDAVYDSCKDVSLPSTGEAVLQSACGNYGAIWCTPLRWFLYMNDPDQNPFAPYKMQFNTTITGLYTPLDYKVLTCSEAYDNSSACSCSDCPVNCPENLYTSIHTDYNIFSNINEYSFYTSISLLLIGCLAFIGISILQKINLLTRRNRQINTNKPPFGEKVHDALYRYFKAFGIIMASWPKTVILSGMALSAALSIGCIYLQVTTNPIELWASPTSQSRKEKDYFDTYFSPFYRTNQVFIKTAGLSFFSFSSTYGGDILLGPAFHEEFLEEVFLLQKQIENITVEVDGETIGLKDICYSPLRTPFDGEKTIDECAIMSVLGYFSGIDQYKKDIHNSTEKIIGCLQAPTGLNCLAPYGGPIIPGVAVGGATQDDHLDAVGMTLTFLVENKNNEDELTNAYAWEKAFIEFMKKWDANNRSEYMHVAFSAERSIQDEIERLSESEVLTVVISYIVMFVYIALALGKIVNVEQLLLETKMILGVGGVFIVGFSVTSAIGLCSYFHVKTTMLTIEVIPFLVLAVGVDNIFIIVQTHQRNDREPSESIQESIGETLGKVGPSMLLTSTSEIFCFAIGSLSSMPAVHTFAVYAALAVTLDFFCNYIKTIMNNRLDILFCFRVKSEKSTKKPLIHTFWKEVFTPLIIKLPVRITIIVIFLITTALCVMITPSIELGLDQELSMPTDSYVLKYFQYLKVMLGTGAPVYWVTKGKVKYSDSDVSNKICGGVGCNDSSISTQLYLVSKSSNVTYISAQANSWIDDFNDWADTSGCCKYFNSNNSFCPHTYSNELCSSCAYSDVNMTRKEYFDKYIPYFLEDNADTTCAKGGHASYYEGVSFTTDDEGLVTVDTSRVMSYHTVLKTSADYIGALKYARYIAKNLTKTLDLDGIEIFPYSVFYVYYEQYLTIWMDMIENLSYSMAIVFVVSLIITGFSFFAASIILITVAMIIVHMLGLMYIWNITLNAISLVNLILSVGIAVEFCGHLVHSFERSTEKTAVEKAQDALANTGSSILSGITLTKFSGILVLAFSKSQVFQIFYFRMYLGIVLIGAAHGLIFLPAFLSFIGYLKYPSRD</sequence>
<comment type="subcellular location">
    <subcellularLocation>
        <location evidence="1">Endomembrane system</location>
        <topology evidence="1">Multi-pass membrane protein</topology>
    </subcellularLocation>
</comment>
<keyword evidence="12" id="KW-1207">Sterol metabolism</keyword>
<evidence type="ECO:0000256" key="2">
    <source>
        <dbReference type="ARBA" id="ARBA00005585"/>
    </source>
</evidence>
<evidence type="ECO:0000313" key="19">
    <source>
        <dbReference type="Proteomes" id="UP000504635"/>
    </source>
</evidence>
<comment type="catalytic activity">
    <reaction evidence="15">
        <text>cholesterol(in) = cholesterol(out)</text>
        <dbReference type="Rhea" id="RHEA:39747"/>
        <dbReference type="ChEBI" id="CHEBI:16113"/>
    </reaction>
</comment>
<feature type="transmembrane region" description="Helical" evidence="16">
    <location>
        <begin position="1105"/>
        <end position="1127"/>
    </location>
</feature>
<dbReference type="GO" id="GO:0042632">
    <property type="term" value="P:cholesterol homeostasis"/>
    <property type="evidence" value="ECO:0007669"/>
    <property type="project" value="TreeGrafter"/>
</dbReference>
<dbReference type="RefSeq" id="XP_030749451.1">
    <property type="nucleotide sequence ID" value="XM_030893591.1"/>
</dbReference>
<evidence type="ECO:0000256" key="13">
    <source>
        <dbReference type="ARBA" id="ARBA00023180"/>
    </source>
</evidence>
<feature type="transmembrane region" description="Helical" evidence="16">
    <location>
        <begin position="798"/>
        <end position="821"/>
    </location>
</feature>
<evidence type="ECO:0000259" key="18">
    <source>
        <dbReference type="PROSITE" id="PS50156"/>
    </source>
</evidence>
<evidence type="ECO:0000256" key="15">
    <source>
        <dbReference type="ARBA" id="ARBA00034049"/>
    </source>
</evidence>
<proteinExistence type="inferred from homology"/>
<dbReference type="Gene3D" id="1.20.1640.10">
    <property type="entry name" value="Multidrug efflux transporter AcrB transmembrane domain"/>
    <property type="match status" value="2"/>
</dbReference>
<dbReference type="InterPro" id="IPR032190">
    <property type="entry name" value="NPC1_N"/>
</dbReference>
<dbReference type="PANTHER" id="PTHR45727:SF2">
    <property type="entry name" value="NPC INTRACELLULAR CHOLESTEROL TRANSPORTER 1"/>
    <property type="match status" value="1"/>
</dbReference>
<feature type="domain" description="SSD" evidence="18">
    <location>
        <begin position="599"/>
        <end position="752"/>
    </location>
</feature>
<feature type="transmembrane region" description="Helical" evidence="16">
    <location>
        <begin position="841"/>
        <end position="859"/>
    </location>
</feature>
<feature type="transmembrane region" description="Helical" evidence="16">
    <location>
        <begin position="1160"/>
        <end position="1178"/>
    </location>
</feature>
<feature type="transmembrane region" description="Helical" evidence="16">
    <location>
        <begin position="1070"/>
        <end position="1098"/>
    </location>
</feature>
<accession>A0A6J2XE69</accession>
<feature type="transmembrane region" description="Helical" evidence="16">
    <location>
        <begin position="634"/>
        <end position="658"/>
    </location>
</feature>
<keyword evidence="14" id="KW-0753">Steroid metabolism</keyword>
<evidence type="ECO:0000256" key="14">
    <source>
        <dbReference type="ARBA" id="ARBA00023221"/>
    </source>
</evidence>
<dbReference type="KEGG" id="soy:115877438"/>
<dbReference type="GO" id="GO:0008203">
    <property type="term" value="P:cholesterol metabolic process"/>
    <property type="evidence" value="ECO:0007669"/>
    <property type="project" value="UniProtKB-KW"/>
</dbReference>
<dbReference type="InterPro" id="IPR053956">
    <property type="entry name" value="NPC1_MLD"/>
</dbReference>
<feature type="transmembrane region" description="Helical" evidence="16">
    <location>
        <begin position="664"/>
        <end position="685"/>
    </location>
</feature>
<dbReference type="InParanoid" id="A0A6J2XE69"/>
<dbReference type="Pfam" id="PF16414">
    <property type="entry name" value="NPC1_N"/>
    <property type="match status" value="1"/>
</dbReference>
<keyword evidence="6 17" id="KW-0732">Signal</keyword>
<keyword evidence="10 16" id="KW-0472">Membrane</keyword>
<name>A0A6J2XE69_SITOR</name>
<keyword evidence="9" id="KW-0443">Lipid metabolism</keyword>
<dbReference type="GO" id="GO:0012505">
    <property type="term" value="C:endomembrane system"/>
    <property type="evidence" value="ECO:0007669"/>
    <property type="project" value="UniProtKB-SubCell"/>
</dbReference>
<feature type="transmembrane region" description="Helical" evidence="16">
    <location>
        <begin position="1190"/>
        <end position="1216"/>
    </location>
</feature>
<protein>
    <submittedName>
        <fullName evidence="20">NPC intracellular cholesterol transporter 1 homolog 1b-like</fullName>
    </submittedName>
</protein>
<dbReference type="NCBIfam" id="TIGR00917">
    <property type="entry name" value="2A060601"/>
    <property type="match status" value="1"/>
</dbReference>
<keyword evidence="7 16" id="KW-1133">Transmembrane helix</keyword>
<keyword evidence="5 16" id="KW-0812">Transmembrane</keyword>
<evidence type="ECO:0000256" key="17">
    <source>
        <dbReference type="SAM" id="SignalP"/>
    </source>
</evidence>